<comment type="caution">
    <text evidence="1">The sequence shown here is derived from an EMBL/GenBank/DDBJ whole genome shotgun (WGS) entry which is preliminary data.</text>
</comment>
<sequence>MARHAVMVKICRQVLVHPDDRLFQIILWRGSPDLHGTEYKLNIFIYGMSAALYLAMRAFRQLVLDGGIRYPEAVKVLQNDIFVNYIVTGVKSLEEAFRLQSHLISMLQHGGFHFRKWSSSHPKLLENLQVSHLEIPHSFDEEGDAILKVLGLELD</sequence>
<proteinExistence type="predicted"/>
<dbReference type="PANTHER" id="PTHR47331:SF1">
    <property type="entry name" value="GAG-LIKE PROTEIN"/>
    <property type="match status" value="1"/>
</dbReference>
<dbReference type="Proteomes" id="UP001159363">
    <property type="component" value="Chromosome 7"/>
</dbReference>
<keyword evidence="2" id="KW-1185">Reference proteome</keyword>
<protein>
    <submittedName>
        <fullName evidence="1">Uncharacterized protein</fullName>
    </submittedName>
</protein>
<name>A0ABQ9GXY8_9NEOP</name>
<dbReference type="PANTHER" id="PTHR47331">
    <property type="entry name" value="PHD-TYPE DOMAIN-CONTAINING PROTEIN"/>
    <property type="match status" value="1"/>
</dbReference>
<evidence type="ECO:0000313" key="1">
    <source>
        <dbReference type="EMBL" id="KAJ8876881.1"/>
    </source>
</evidence>
<reference evidence="1 2" key="1">
    <citation type="submission" date="2023-02" db="EMBL/GenBank/DDBJ databases">
        <title>LHISI_Scaffold_Assembly.</title>
        <authorList>
            <person name="Stuart O.P."/>
            <person name="Cleave R."/>
            <person name="Magrath M.J.L."/>
            <person name="Mikheyev A.S."/>
        </authorList>
    </citation>
    <scope>NUCLEOTIDE SEQUENCE [LARGE SCALE GENOMIC DNA]</scope>
    <source>
        <strain evidence="1">Daus_M_001</strain>
        <tissue evidence="1">Leg muscle</tissue>
    </source>
</reference>
<dbReference type="EMBL" id="JARBHB010000008">
    <property type="protein sequence ID" value="KAJ8876881.1"/>
    <property type="molecule type" value="Genomic_DNA"/>
</dbReference>
<organism evidence="1 2">
    <name type="scientific">Dryococelus australis</name>
    <dbReference type="NCBI Taxonomy" id="614101"/>
    <lineage>
        <taxon>Eukaryota</taxon>
        <taxon>Metazoa</taxon>
        <taxon>Ecdysozoa</taxon>
        <taxon>Arthropoda</taxon>
        <taxon>Hexapoda</taxon>
        <taxon>Insecta</taxon>
        <taxon>Pterygota</taxon>
        <taxon>Neoptera</taxon>
        <taxon>Polyneoptera</taxon>
        <taxon>Phasmatodea</taxon>
        <taxon>Verophasmatodea</taxon>
        <taxon>Anareolatae</taxon>
        <taxon>Phasmatidae</taxon>
        <taxon>Eurycanthinae</taxon>
        <taxon>Dryococelus</taxon>
    </lineage>
</organism>
<evidence type="ECO:0000313" key="2">
    <source>
        <dbReference type="Proteomes" id="UP001159363"/>
    </source>
</evidence>
<accession>A0ABQ9GXY8</accession>
<gene>
    <name evidence="1" type="ORF">PR048_021330</name>
</gene>